<evidence type="ECO:0000313" key="2">
    <source>
        <dbReference type="EMBL" id="UOQ53113.1"/>
    </source>
</evidence>
<evidence type="ECO:0008006" key="4">
    <source>
        <dbReference type="Google" id="ProtNLM"/>
    </source>
</evidence>
<accession>A0ABY4F9A7</accession>
<sequence length="75" mass="8360">MANRHWKDLESGRSSNRKRPAVIAPGQELPTANLNETKWIVGLRIARITFTTNQPLAMLFTVLLVTKVIIPPPLG</sequence>
<feature type="region of interest" description="Disordered" evidence="1">
    <location>
        <begin position="1"/>
        <end position="24"/>
    </location>
</feature>
<proteinExistence type="predicted"/>
<reference evidence="2 3" key="1">
    <citation type="submission" date="2022-04" db="EMBL/GenBank/DDBJ databases">
        <title>Hymenobacter sp. isolated from the air.</title>
        <authorList>
            <person name="Won M."/>
            <person name="Lee C.-M."/>
            <person name="Woen H.-Y."/>
            <person name="Kwon S.-W."/>
        </authorList>
    </citation>
    <scope>NUCLEOTIDE SEQUENCE [LARGE SCALE GENOMIC DNA]</scope>
    <source>
        <strain evidence="3">5116 S-27</strain>
    </source>
</reference>
<evidence type="ECO:0000256" key="1">
    <source>
        <dbReference type="SAM" id="MobiDB-lite"/>
    </source>
</evidence>
<evidence type="ECO:0000313" key="3">
    <source>
        <dbReference type="Proteomes" id="UP000831785"/>
    </source>
</evidence>
<gene>
    <name evidence="2" type="ORF">MUN80_25690</name>
</gene>
<protein>
    <recommendedName>
        <fullName evidence="4">Transposase</fullName>
    </recommendedName>
</protein>
<keyword evidence="3" id="KW-1185">Reference proteome</keyword>
<dbReference type="EMBL" id="CP095049">
    <property type="protein sequence ID" value="UOQ53113.1"/>
    <property type="molecule type" value="Genomic_DNA"/>
</dbReference>
<organism evidence="2 3">
    <name type="scientific">Hymenobacter cellulosivorans</name>
    <dbReference type="NCBI Taxonomy" id="2932249"/>
    <lineage>
        <taxon>Bacteria</taxon>
        <taxon>Pseudomonadati</taxon>
        <taxon>Bacteroidota</taxon>
        <taxon>Cytophagia</taxon>
        <taxon>Cytophagales</taxon>
        <taxon>Hymenobacteraceae</taxon>
        <taxon>Hymenobacter</taxon>
    </lineage>
</organism>
<dbReference type="RefSeq" id="WP_244717912.1">
    <property type="nucleotide sequence ID" value="NZ_CP095049.1"/>
</dbReference>
<dbReference type="Proteomes" id="UP000831785">
    <property type="component" value="Chromosome"/>
</dbReference>
<name>A0ABY4F9A7_9BACT</name>
<feature type="compositionally biased region" description="Basic and acidic residues" evidence="1">
    <location>
        <begin position="1"/>
        <end position="11"/>
    </location>
</feature>